<comment type="caution">
    <text evidence="1">The sequence shown here is derived from an EMBL/GenBank/DDBJ whole genome shotgun (WGS) entry which is preliminary data.</text>
</comment>
<name>A0AAW2RK55_9LAMI</name>
<protein>
    <submittedName>
        <fullName evidence="1">Uncharacterized protein</fullName>
    </submittedName>
</protein>
<accession>A0AAW2RK55</accession>
<proteinExistence type="predicted"/>
<sequence length="158" mass="18166">MTKWFLIISDLNSTFFPRDCNQQEFIIAWVPTLELTWKLRNGPFYGKEAQPQEVIARIIHKNTTKYVDARVSMKVCSIDNCVSSPPPLGWIKINIDIALKDNNCVVVVLLEAINVDRSLSKQKRYAFLMPILLSYVLSELQLKESSIVILEMSFLSRT</sequence>
<gene>
    <name evidence="1" type="ORF">Sangu_0137300</name>
</gene>
<dbReference type="AlphaFoldDB" id="A0AAW2RK55"/>
<organism evidence="1">
    <name type="scientific">Sesamum angustifolium</name>
    <dbReference type="NCBI Taxonomy" id="2727405"/>
    <lineage>
        <taxon>Eukaryota</taxon>
        <taxon>Viridiplantae</taxon>
        <taxon>Streptophyta</taxon>
        <taxon>Embryophyta</taxon>
        <taxon>Tracheophyta</taxon>
        <taxon>Spermatophyta</taxon>
        <taxon>Magnoliopsida</taxon>
        <taxon>eudicotyledons</taxon>
        <taxon>Gunneridae</taxon>
        <taxon>Pentapetalae</taxon>
        <taxon>asterids</taxon>
        <taxon>lamiids</taxon>
        <taxon>Lamiales</taxon>
        <taxon>Pedaliaceae</taxon>
        <taxon>Sesamum</taxon>
    </lineage>
</organism>
<reference evidence="1" key="1">
    <citation type="submission" date="2020-06" db="EMBL/GenBank/DDBJ databases">
        <authorList>
            <person name="Li T."/>
            <person name="Hu X."/>
            <person name="Zhang T."/>
            <person name="Song X."/>
            <person name="Zhang H."/>
            <person name="Dai N."/>
            <person name="Sheng W."/>
            <person name="Hou X."/>
            <person name="Wei L."/>
        </authorList>
    </citation>
    <scope>NUCLEOTIDE SEQUENCE</scope>
    <source>
        <strain evidence="1">G01</strain>
        <tissue evidence="1">Leaf</tissue>
    </source>
</reference>
<reference evidence="1" key="2">
    <citation type="journal article" date="2024" name="Plant">
        <title>Genomic evolution and insights into agronomic trait innovations of Sesamum species.</title>
        <authorList>
            <person name="Miao H."/>
            <person name="Wang L."/>
            <person name="Qu L."/>
            <person name="Liu H."/>
            <person name="Sun Y."/>
            <person name="Le M."/>
            <person name="Wang Q."/>
            <person name="Wei S."/>
            <person name="Zheng Y."/>
            <person name="Lin W."/>
            <person name="Duan Y."/>
            <person name="Cao H."/>
            <person name="Xiong S."/>
            <person name="Wang X."/>
            <person name="Wei L."/>
            <person name="Li C."/>
            <person name="Ma Q."/>
            <person name="Ju M."/>
            <person name="Zhao R."/>
            <person name="Li G."/>
            <person name="Mu C."/>
            <person name="Tian Q."/>
            <person name="Mei H."/>
            <person name="Zhang T."/>
            <person name="Gao T."/>
            <person name="Zhang H."/>
        </authorList>
    </citation>
    <scope>NUCLEOTIDE SEQUENCE</scope>
    <source>
        <strain evidence="1">G01</strain>
    </source>
</reference>
<evidence type="ECO:0000313" key="1">
    <source>
        <dbReference type="EMBL" id="KAL0380730.1"/>
    </source>
</evidence>
<dbReference type="EMBL" id="JACGWK010000001">
    <property type="protein sequence ID" value="KAL0380730.1"/>
    <property type="molecule type" value="Genomic_DNA"/>
</dbReference>